<name>A0ABS9XDD5_9ACTN</name>
<feature type="transmembrane region" description="Helical" evidence="2">
    <location>
        <begin position="106"/>
        <end position="127"/>
    </location>
</feature>
<keyword evidence="4" id="KW-1185">Reference proteome</keyword>
<protein>
    <recommendedName>
        <fullName evidence="5">Serine/arginine repetitive matrix protein 2</fullName>
    </recommendedName>
</protein>
<feature type="compositionally biased region" description="Pro residues" evidence="1">
    <location>
        <begin position="68"/>
        <end position="96"/>
    </location>
</feature>
<dbReference type="RefSeq" id="WP_242708871.1">
    <property type="nucleotide sequence ID" value="NZ_JALDAX010000002.1"/>
</dbReference>
<accession>A0ABS9XDD5</accession>
<feature type="region of interest" description="Disordered" evidence="1">
    <location>
        <begin position="132"/>
        <end position="184"/>
    </location>
</feature>
<dbReference type="Proteomes" id="UP001165270">
    <property type="component" value="Unassembled WGS sequence"/>
</dbReference>
<evidence type="ECO:0000256" key="1">
    <source>
        <dbReference type="SAM" id="MobiDB-lite"/>
    </source>
</evidence>
<reference evidence="3" key="1">
    <citation type="submission" date="2022-03" db="EMBL/GenBank/DDBJ databases">
        <title>Streptomyces 7R015 and 7R016 isolated from Barleria lupulina in Thailand.</title>
        <authorList>
            <person name="Kanchanasin P."/>
            <person name="Phongsopitanun W."/>
            <person name="Tanasupawat S."/>
        </authorList>
    </citation>
    <scope>NUCLEOTIDE SEQUENCE</scope>
    <source>
        <strain evidence="3">7R016</strain>
    </source>
</reference>
<proteinExistence type="predicted"/>
<evidence type="ECO:0000256" key="2">
    <source>
        <dbReference type="SAM" id="Phobius"/>
    </source>
</evidence>
<keyword evidence="2" id="KW-1133">Transmembrane helix</keyword>
<feature type="compositionally biased region" description="Low complexity" evidence="1">
    <location>
        <begin position="138"/>
        <end position="171"/>
    </location>
</feature>
<feature type="region of interest" description="Disordered" evidence="1">
    <location>
        <begin position="1"/>
        <end position="97"/>
    </location>
</feature>
<evidence type="ECO:0000313" key="3">
    <source>
        <dbReference type="EMBL" id="MCI3239617.1"/>
    </source>
</evidence>
<keyword evidence="2" id="KW-0472">Membrane</keyword>
<comment type="caution">
    <text evidence="3">The sequence shown here is derived from an EMBL/GenBank/DDBJ whole genome shotgun (WGS) entry which is preliminary data.</text>
</comment>
<sequence length="331" mass="34719">MNGWDGYDEGRHSGSGPEREPSEERGQAAWSTRPPGSVPPWASAETQAGQAPPPWASAETHTGNPRPSAWPPPPPPPPPGPGVSPVPTTVPTPAVAPAPRRGARNLLLAFTAVAVIGAGAGAGAWYLTRDNSTGDKATPGTSVSVTVTTTPSQSPEPSDTPTPSGSATASTLESASPSVGYRRAQDPVGYSVDVPEGWSRRQQQGKLAPVVYYDAPSGGRQLQIFEVTEATPYESLTLAETDSGFGFRKLPGFQVLERDRGDTWAELFYRYDSTEKGAEGPRQVIDHRFRAADGTLYAIRSSGPAGADAEQVREPLATAVRSFCPTGAQCG</sequence>
<feature type="compositionally biased region" description="Basic and acidic residues" evidence="1">
    <location>
        <begin position="8"/>
        <end position="26"/>
    </location>
</feature>
<evidence type="ECO:0000313" key="4">
    <source>
        <dbReference type="Proteomes" id="UP001165270"/>
    </source>
</evidence>
<organism evidence="3 4">
    <name type="scientific">Streptomyces spinosisporus</name>
    <dbReference type="NCBI Taxonomy" id="2927582"/>
    <lineage>
        <taxon>Bacteria</taxon>
        <taxon>Bacillati</taxon>
        <taxon>Actinomycetota</taxon>
        <taxon>Actinomycetes</taxon>
        <taxon>Kitasatosporales</taxon>
        <taxon>Streptomycetaceae</taxon>
        <taxon>Streptomyces</taxon>
    </lineage>
</organism>
<evidence type="ECO:0008006" key="5">
    <source>
        <dbReference type="Google" id="ProtNLM"/>
    </source>
</evidence>
<gene>
    <name evidence="3" type="ORF">MQN93_07760</name>
</gene>
<dbReference type="EMBL" id="JALDAX010000002">
    <property type="protein sequence ID" value="MCI3239617.1"/>
    <property type="molecule type" value="Genomic_DNA"/>
</dbReference>
<keyword evidence="2" id="KW-0812">Transmembrane</keyword>